<accession>A0A5C6EAB1</accession>
<organism evidence="2 3">
    <name type="scientific">Rubripirellula reticaptiva</name>
    <dbReference type="NCBI Taxonomy" id="2528013"/>
    <lineage>
        <taxon>Bacteria</taxon>
        <taxon>Pseudomonadati</taxon>
        <taxon>Planctomycetota</taxon>
        <taxon>Planctomycetia</taxon>
        <taxon>Pirellulales</taxon>
        <taxon>Pirellulaceae</taxon>
        <taxon>Rubripirellula</taxon>
    </lineage>
</organism>
<protein>
    <submittedName>
        <fullName evidence="2">Uncharacterized protein</fullName>
    </submittedName>
</protein>
<evidence type="ECO:0000313" key="3">
    <source>
        <dbReference type="Proteomes" id="UP000317977"/>
    </source>
</evidence>
<dbReference type="OrthoDB" id="276288at2"/>
<reference evidence="2 3" key="1">
    <citation type="submission" date="2019-02" db="EMBL/GenBank/DDBJ databases">
        <title>Deep-cultivation of Planctomycetes and their phenomic and genomic characterization uncovers novel biology.</title>
        <authorList>
            <person name="Wiegand S."/>
            <person name="Jogler M."/>
            <person name="Boedeker C."/>
            <person name="Pinto D."/>
            <person name="Vollmers J."/>
            <person name="Rivas-Marin E."/>
            <person name="Kohn T."/>
            <person name="Peeters S.H."/>
            <person name="Heuer A."/>
            <person name="Rast P."/>
            <person name="Oberbeckmann S."/>
            <person name="Bunk B."/>
            <person name="Jeske O."/>
            <person name="Meyerdierks A."/>
            <person name="Storesund J.E."/>
            <person name="Kallscheuer N."/>
            <person name="Luecker S."/>
            <person name="Lage O.M."/>
            <person name="Pohl T."/>
            <person name="Merkel B.J."/>
            <person name="Hornburger P."/>
            <person name="Mueller R.-W."/>
            <person name="Bruemmer F."/>
            <person name="Labrenz M."/>
            <person name="Spormann A.M."/>
            <person name="Op Den Camp H."/>
            <person name="Overmann J."/>
            <person name="Amann R."/>
            <person name="Jetten M.S.M."/>
            <person name="Mascher T."/>
            <person name="Medema M.H."/>
            <person name="Devos D.P."/>
            <person name="Kaster A.-K."/>
            <person name="Ovreas L."/>
            <person name="Rohde M."/>
            <person name="Galperin M.Y."/>
            <person name="Jogler C."/>
        </authorList>
    </citation>
    <scope>NUCLEOTIDE SEQUENCE [LARGE SCALE GENOMIC DNA]</scope>
    <source>
        <strain evidence="2 3">Poly59</strain>
    </source>
</reference>
<evidence type="ECO:0000313" key="2">
    <source>
        <dbReference type="EMBL" id="TWU46653.1"/>
    </source>
</evidence>
<dbReference type="AlphaFoldDB" id="A0A5C6EAB1"/>
<name>A0A5C6EAB1_9BACT</name>
<gene>
    <name evidence="2" type="ORF">Poly59_56260</name>
</gene>
<feature type="region of interest" description="Disordered" evidence="1">
    <location>
        <begin position="63"/>
        <end position="95"/>
    </location>
</feature>
<dbReference type="RefSeq" id="WP_146537145.1">
    <property type="nucleotide sequence ID" value="NZ_SJPX01000006.1"/>
</dbReference>
<proteinExistence type="predicted"/>
<keyword evidence="3" id="KW-1185">Reference proteome</keyword>
<comment type="caution">
    <text evidence="2">The sequence shown here is derived from an EMBL/GenBank/DDBJ whole genome shotgun (WGS) entry which is preliminary data.</text>
</comment>
<evidence type="ECO:0000256" key="1">
    <source>
        <dbReference type="SAM" id="MobiDB-lite"/>
    </source>
</evidence>
<sequence length="95" mass="10913">MKNAFIESQWQELCERLAVVANHLGGSEDEVFNFRHQEPPGRYTEYLDCVRAAAQLANKWRDSQTLRQHNEELIDEAGRESFPASDPPTFSHSHA</sequence>
<dbReference type="Proteomes" id="UP000317977">
    <property type="component" value="Unassembled WGS sequence"/>
</dbReference>
<dbReference type="EMBL" id="SJPX01000006">
    <property type="protein sequence ID" value="TWU46653.1"/>
    <property type="molecule type" value="Genomic_DNA"/>
</dbReference>
<feature type="compositionally biased region" description="Basic and acidic residues" evidence="1">
    <location>
        <begin position="63"/>
        <end position="79"/>
    </location>
</feature>